<feature type="region of interest" description="Disordered" evidence="1">
    <location>
        <begin position="37"/>
        <end position="134"/>
    </location>
</feature>
<keyword evidence="3" id="KW-1185">Reference proteome</keyword>
<proteinExistence type="predicted"/>
<dbReference type="RefSeq" id="WP_127934172.1">
    <property type="nucleotide sequence ID" value="NZ_SAUN01000001.1"/>
</dbReference>
<evidence type="ECO:0000313" key="3">
    <source>
        <dbReference type="Proteomes" id="UP000284824"/>
    </source>
</evidence>
<protein>
    <submittedName>
        <fullName evidence="2">Uncharacterized protein</fullName>
    </submittedName>
</protein>
<name>A0A438M8J6_9ACTN</name>
<sequence length="134" mass="14256">MPQLLGAATALVLPLAVVVAEKEARFSYSGWADRCGDMPSHIGQHLDQVPEHQPSGEVEVKQPPQPDDPGRQYHSGSGSPPETAAATVAAATAVRQNATMTAATRAKRHRRTAAQTRARMPMILAQCPGLSDRP</sequence>
<evidence type="ECO:0000313" key="2">
    <source>
        <dbReference type="EMBL" id="RVX42032.1"/>
    </source>
</evidence>
<reference evidence="2 3" key="1">
    <citation type="submission" date="2019-01" db="EMBL/GenBank/DDBJ databases">
        <title>Sequencing the genomes of 1000 actinobacteria strains.</title>
        <authorList>
            <person name="Klenk H.-P."/>
        </authorList>
    </citation>
    <scope>NUCLEOTIDE SEQUENCE [LARGE SCALE GENOMIC DNA]</scope>
    <source>
        <strain evidence="2 3">DSM 43925</strain>
    </source>
</reference>
<dbReference type="AlphaFoldDB" id="A0A438M8J6"/>
<organism evidence="2 3">
    <name type="scientific">Nonomuraea polychroma</name>
    <dbReference type="NCBI Taxonomy" id="46176"/>
    <lineage>
        <taxon>Bacteria</taxon>
        <taxon>Bacillati</taxon>
        <taxon>Actinomycetota</taxon>
        <taxon>Actinomycetes</taxon>
        <taxon>Streptosporangiales</taxon>
        <taxon>Streptosporangiaceae</taxon>
        <taxon>Nonomuraea</taxon>
    </lineage>
</organism>
<gene>
    <name evidence="2" type="ORF">EDD27_4648</name>
</gene>
<comment type="caution">
    <text evidence="2">The sequence shown here is derived from an EMBL/GenBank/DDBJ whole genome shotgun (WGS) entry which is preliminary data.</text>
</comment>
<dbReference type="EMBL" id="SAUN01000001">
    <property type="protein sequence ID" value="RVX42032.1"/>
    <property type="molecule type" value="Genomic_DNA"/>
</dbReference>
<accession>A0A438M8J6</accession>
<feature type="compositionally biased region" description="Low complexity" evidence="1">
    <location>
        <begin position="83"/>
        <end position="104"/>
    </location>
</feature>
<evidence type="ECO:0000256" key="1">
    <source>
        <dbReference type="SAM" id="MobiDB-lite"/>
    </source>
</evidence>
<dbReference type="Proteomes" id="UP000284824">
    <property type="component" value="Unassembled WGS sequence"/>
</dbReference>